<dbReference type="EMBL" id="MU826411">
    <property type="protein sequence ID" value="KAJ7376161.1"/>
    <property type="molecule type" value="Genomic_DNA"/>
</dbReference>
<accession>A0A9W9Z748</accession>
<comment type="caution">
    <text evidence="1">The sequence shown here is derived from an EMBL/GenBank/DDBJ whole genome shotgun (WGS) entry which is preliminary data.</text>
</comment>
<sequence length="72" mass="8472">METACNYCEYRSVIVRGPQGCIPVTSSSIVILQFEWDFEKDKSFKEKMAFMTTDYCDDNKTRCALKDSRRKR</sequence>
<dbReference type="OrthoDB" id="5997133at2759"/>
<proteinExistence type="predicted"/>
<evidence type="ECO:0000313" key="1">
    <source>
        <dbReference type="EMBL" id="KAJ7376161.1"/>
    </source>
</evidence>
<organism evidence="1 2">
    <name type="scientific">Desmophyllum pertusum</name>
    <dbReference type="NCBI Taxonomy" id="174260"/>
    <lineage>
        <taxon>Eukaryota</taxon>
        <taxon>Metazoa</taxon>
        <taxon>Cnidaria</taxon>
        <taxon>Anthozoa</taxon>
        <taxon>Hexacorallia</taxon>
        <taxon>Scleractinia</taxon>
        <taxon>Caryophylliina</taxon>
        <taxon>Caryophylliidae</taxon>
        <taxon>Desmophyllum</taxon>
    </lineage>
</organism>
<gene>
    <name evidence="1" type="ORF">OS493_036540</name>
</gene>
<evidence type="ECO:0000313" key="2">
    <source>
        <dbReference type="Proteomes" id="UP001163046"/>
    </source>
</evidence>
<reference evidence="1" key="1">
    <citation type="submission" date="2023-01" db="EMBL/GenBank/DDBJ databases">
        <title>Genome assembly of the deep-sea coral Lophelia pertusa.</title>
        <authorList>
            <person name="Herrera S."/>
            <person name="Cordes E."/>
        </authorList>
    </citation>
    <scope>NUCLEOTIDE SEQUENCE</scope>
    <source>
        <strain evidence="1">USNM1676648</strain>
        <tissue evidence="1">Polyp</tissue>
    </source>
</reference>
<dbReference type="AlphaFoldDB" id="A0A9W9Z748"/>
<protein>
    <submittedName>
        <fullName evidence="1">Uncharacterized protein</fullName>
    </submittedName>
</protein>
<keyword evidence="2" id="KW-1185">Reference proteome</keyword>
<name>A0A9W9Z748_9CNID</name>
<dbReference type="Proteomes" id="UP001163046">
    <property type="component" value="Unassembled WGS sequence"/>
</dbReference>